<protein>
    <submittedName>
        <fullName evidence="1">Uncharacterized protein</fullName>
    </submittedName>
</protein>
<evidence type="ECO:0000313" key="2">
    <source>
        <dbReference type="Proteomes" id="UP000218267"/>
    </source>
</evidence>
<keyword evidence="2" id="KW-1185">Reference proteome</keyword>
<accession>A0A1Y1CL25</accession>
<dbReference type="EMBL" id="AP018042">
    <property type="protein sequence ID" value="BAX81108.1"/>
    <property type="molecule type" value="Genomic_DNA"/>
</dbReference>
<proteinExistence type="predicted"/>
<dbReference type="AlphaFoldDB" id="A0A1Y1CL25"/>
<dbReference type="Proteomes" id="UP000218267">
    <property type="component" value="Chromosome"/>
</dbReference>
<gene>
    <name evidence="1" type="ORF">ALGA_2796</name>
</gene>
<name>A0A1Y1CL25_9BACT</name>
<evidence type="ECO:0000313" key="1">
    <source>
        <dbReference type="EMBL" id="BAX81108.1"/>
    </source>
</evidence>
<sequence>MLFVVACDEDDYTAPDTLSDVSWYTGIHPGELYAVNIGEYVSFMDISQGMLSHKWSIDEGNNYLSPEFSVGDDLTNFIIADAPLTTDETTIHVLFNNTGLNKVRLYNTFSDSVTYPGTIPYGSVRKGDVWVIDTSLVVDVYQTINPEVKIFQDEVLVGSVTFDQDPLEEEQATWDTIYVEAGSSLKYIDVSTVGRSTKRTWNLKGANFLESKNTDSIAVVHYFGMGSYIGSITAERSVGFPDGKVVKNLPYIVKVIQSSQPFIVADGSFTEDVNEVISFNVSGEVKDFSGEEANFTVHVENATSGFSQDIAVTSAKVNEDNRTKIELELAEVIYNTDVVTITYAGGNIKSVDDRKLEAFTTPQKVKMNFPNSQLDPNWAGFEISNDNWKKAFCEGYFAGNKNGTASAPIFSRVEGSLSPSEKPCMNYTSAGGVTDLVLMGSNFKAMLPDEGSYTYQISFEIYIETGSNLTQLTTIVLDPFTPITWDVTGVEEGKWVTLNQVVSFPSLPTKRYDLKMISADNPGAGDVKLYLDNHSFVLLEERP</sequence>
<organism evidence="1 2">
    <name type="scientific">Labilibaculum antarcticum</name>
    <dbReference type="NCBI Taxonomy" id="1717717"/>
    <lineage>
        <taxon>Bacteria</taxon>
        <taxon>Pseudomonadati</taxon>
        <taxon>Bacteroidota</taxon>
        <taxon>Bacteroidia</taxon>
        <taxon>Marinilabiliales</taxon>
        <taxon>Marinifilaceae</taxon>
        <taxon>Labilibaculum</taxon>
    </lineage>
</organism>
<dbReference type="KEGG" id="mbas:ALGA_2796"/>
<reference evidence="1 2" key="1">
    <citation type="journal article" date="2018" name="Mar. Genomics">
        <title>Complete genome sequence of Marinifilaceae bacterium strain SPP2, isolated from the Antarctic marine sediment.</title>
        <authorList>
            <person name="Watanabe M."/>
            <person name="Kojima H."/>
            <person name="Fukui M."/>
        </authorList>
    </citation>
    <scope>NUCLEOTIDE SEQUENCE [LARGE SCALE GENOMIC DNA]</scope>
    <source>
        <strain evidence="1 2">SPP2</strain>
    </source>
</reference>
<reference evidence="2" key="2">
    <citation type="journal article" date="2020" name="Antonie Van Leeuwenhoek">
        <title>Labilibaculum antarcticum sp. nov., a novel facultative anaerobic, psychrotorelant bacterium isolated from marine sediment of Antarctica.</title>
        <authorList>
            <person name="Watanabe M."/>
            <person name="Kojima H."/>
            <person name="Fukui M."/>
        </authorList>
    </citation>
    <scope>NUCLEOTIDE SEQUENCE [LARGE SCALE GENOMIC DNA]</scope>
    <source>
        <strain evidence="2">SPP2</strain>
    </source>
</reference>